<feature type="domain" description="Cytochrome b561" evidence="8">
    <location>
        <begin position="19"/>
        <end position="245"/>
    </location>
</feature>
<dbReference type="CDD" id="cd08760">
    <property type="entry name" value="Cyt_b561_FRRS1_like"/>
    <property type="match status" value="1"/>
</dbReference>
<keyword evidence="10" id="KW-1185">Reference proteome</keyword>
<dbReference type="PANTHER" id="PTHR47281:SF1">
    <property type="entry name" value="OS09G0557700 PROTEIN"/>
    <property type="match status" value="1"/>
</dbReference>
<feature type="transmembrane region" description="Helical" evidence="7">
    <location>
        <begin position="152"/>
        <end position="169"/>
    </location>
</feature>
<protein>
    <submittedName>
        <fullName evidence="9">Dopamine beta</fullName>
    </submittedName>
</protein>
<proteinExistence type="predicted"/>
<dbReference type="PROSITE" id="PS50939">
    <property type="entry name" value="CYTOCHROME_B561"/>
    <property type="match status" value="1"/>
</dbReference>
<evidence type="ECO:0000259" key="8">
    <source>
        <dbReference type="PROSITE" id="PS50939"/>
    </source>
</evidence>
<dbReference type="InterPro" id="IPR045879">
    <property type="entry name" value="B561A"/>
</dbReference>
<feature type="transmembrane region" description="Helical" evidence="7">
    <location>
        <begin position="221"/>
        <end position="239"/>
    </location>
</feature>
<keyword evidence="3 7" id="KW-0812">Transmembrane</keyword>
<dbReference type="SMART" id="SM00665">
    <property type="entry name" value="B561"/>
    <property type="match status" value="1"/>
</dbReference>
<gene>
    <name evidence="9" type="ORF">Ctob_009240</name>
</gene>
<dbReference type="InterPro" id="IPR006593">
    <property type="entry name" value="Cyt_b561/ferric_Rdtase_TM"/>
</dbReference>
<comment type="caution">
    <text evidence="9">The sequence shown here is derived from an EMBL/GenBank/DDBJ whole genome shotgun (WGS) entry which is preliminary data.</text>
</comment>
<evidence type="ECO:0000256" key="5">
    <source>
        <dbReference type="ARBA" id="ARBA00022989"/>
    </source>
</evidence>
<feature type="transmembrane region" description="Helical" evidence="7">
    <location>
        <begin position="121"/>
        <end position="140"/>
    </location>
</feature>
<dbReference type="OrthoDB" id="2419613at2759"/>
<name>A0A0M0JIL2_9EUKA</name>
<evidence type="ECO:0000313" key="10">
    <source>
        <dbReference type="Proteomes" id="UP000037460"/>
    </source>
</evidence>
<sequence length="269" mass="28752">MMDATSASSALSSATPTALSTALGVTVASVTAPAVLQLFDAPSPPPRPYLPEYAIVSDKQMKFEVHGILMLIAWGLFAPLGLVVARYGKPAAALTAVKAMATDPAPPAPAPPATWFVVHRACMYSAVVITLVASIISLATVEEHVNDAHKKIGVILTSVMLIQPVNAYFRPHKPKAGEAPSSARVAWEWGHRWLGRALVGLSFATLISGGELADAYYDREYYNVSVALVVIWCAVVCLCEAHRFCRWYSASSPSGGQQEMVTYGQHNKA</sequence>
<reference evidence="10" key="1">
    <citation type="journal article" date="2015" name="PLoS Genet.">
        <title>Genome Sequence and Transcriptome Analyses of Chrysochromulina tobin: Metabolic Tools for Enhanced Algal Fitness in the Prominent Order Prymnesiales (Haptophyceae).</title>
        <authorList>
            <person name="Hovde B.T."/>
            <person name="Deodato C.R."/>
            <person name="Hunsperger H.M."/>
            <person name="Ryken S.A."/>
            <person name="Yost W."/>
            <person name="Jha R.K."/>
            <person name="Patterson J."/>
            <person name="Monnat R.J. Jr."/>
            <person name="Barlow S.B."/>
            <person name="Starkenburg S.R."/>
            <person name="Cattolico R.A."/>
        </authorList>
    </citation>
    <scope>NUCLEOTIDE SEQUENCE</scope>
    <source>
        <strain evidence="10">CCMP291</strain>
    </source>
</reference>
<keyword evidence="2" id="KW-0813">Transport</keyword>
<dbReference type="GO" id="GO:0016020">
    <property type="term" value="C:membrane"/>
    <property type="evidence" value="ECO:0007669"/>
    <property type="project" value="UniProtKB-SubCell"/>
</dbReference>
<evidence type="ECO:0000256" key="2">
    <source>
        <dbReference type="ARBA" id="ARBA00022448"/>
    </source>
</evidence>
<dbReference type="Proteomes" id="UP000037460">
    <property type="component" value="Unassembled WGS sequence"/>
</dbReference>
<keyword evidence="5 7" id="KW-1133">Transmembrane helix</keyword>
<evidence type="ECO:0000256" key="7">
    <source>
        <dbReference type="SAM" id="Phobius"/>
    </source>
</evidence>
<dbReference type="AlphaFoldDB" id="A0A0M0JIL2"/>
<evidence type="ECO:0000256" key="1">
    <source>
        <dbReference type="ARBA" id="ARBA00004370"/>
    </source>
</evidence>
<evidence type="ECO:0000256" key="3">
    <source>
        <dbReference type="ARBA" id="ARBA00022692"/>
    </source>
</evidence>
<organism evidence="9 10">
    <name type="scientific">Chrysochromulina tobinii</name>
    <dbReference type="NCBI Taxonomy" id="1460289"/>
    <lineage>
        <taxon>Eukaryota</taxon>
        <taxon>Haptista</taxon>
        <taxon>Haptophyta</taxon>
        <taxon>Prymnesiophyceae</taxon>
        <taxon>Prymnesiales</taxon>
        <taxon>Chrysochromulinaceae</taxon>
        <taxon>Chrysochromulina</taxon>
    </lineage>
</organism>
<keyword evidence="6 7" id="KW-0472">Membrane</keyword>
<comment type="subcellular location">
    <subcellularLocation>
        <location evidence="1">Membrane</location>
    </subcellularLocation>
</comment>
<keyword evidence="4" id="KW-0249">Electron transport</keyword>
<accession>A0A0M0JIL2</accession>
<dbReference type="EMBL" id="JWZX01002896">
    <property type="protein sequence ID" value="KOO26058.1"/>
    <property type="molecule type" value="Genomic_DNA"/>
</dbReference>
<dbReference type="PANTHER" id="PTHR47281">
    <property type="entry name" value="OS09G0557700 PROTEIN"/>
    <property type="match status" value="1"/>
</dbReference>
<feature type="transmembrane region" description="Helical" evidence="7">
    <location>
        <begin position="65"/>
        <end position="85"/>
    </location>
</feature>
<evidence type="ECO:0000313" key="9">
    <source>
        <dbReference type="EMBL" id="KOO26058.1"/>
    </source>
</evidence>
<dbReference type="Gene3D" id="1.20.120.1770">
    <property type="match status" value="1"/>
</dbReference>
<evidence type="ECO:0000256" key="6">
    <source>
        <dbReference type="ARBA" id="ARBA00023136"/>
    </source>
</evidence>
<evidence type="ECO:0000256" key="4">
    <source>
        <dbReference type="ARBA" id="ARBA00022982"/>
    </source>
</evidence>